<dbReference type="SUPFAM" id="SSF54211">
    <property type="entry name" value="Ribosomal protein S5 domain 2-like"/>
    <property type="match status" value="1"/>
</dbReference>
<feature type="transmembrane region" description="Helical" evidence="1">
    <location>
        <begin position="7"/>
        <end position="25"/>
    </location>
</feature>
<accession>A0A1B2DLC7</accession>
<proteinExistence type="predicted"/>
<keyword evidence="1" id="KW-0472">Membrane</keyword>
<evidence type="ECO:0000256" key="1">
    <source>
        <dbReference type="SAM" id="Phobius"/>
    </source>
</evidence>
<feature type="transmembrane region" description="Helical" evidence="1">
    <location>
        <begin position="45"/>
        <end position="66"/>
    </location>
</feature>
<dbReference type="InterPro" id="IPR001478">
    <property type="entry name" value="PDZ"/>
</dbReference>
<feature type="transmembrane region" description="Helical" evidence="1">
    <location>
        <begin position="114"/>
        <end position="132"/>
    </location>
</feature>
<feature type="transmembrane region" description="Helical" evidence="1">
    <location>
        <begin position="86"/>
        <end position="108"/>
    </location>
</feature>
<feature type="transmembrane region" description="Helical" evidence="1">
    <location>
        <begin position="152"/>
        <end position="174"/>
    </location>
</feature>
<dbReference type="AlphaFoldDB" id="A0A1B2DLC7"/>
<evidence type="ECO:0000313" key="3">
    <source>
        <dbReference type="EMBL" id="ANY68513.1"/>
    </source>
</evidence>
<feature type="domain" description="PDZ" evidence="2">
    <location>
        <begin position="240"/>
        <end position="330"/>
    </location>
</feature>
<dbReference type="Gene3D" id="2.30.42.10">
    <property type="match status" value="1"/>
</dbReference>
<dbReference type="Pfam" id="PF05362">
    <property type="entry name" value="Lon_C"/>
    <property type="match status" value="1"/>
</dbReference>
<dbReference type="RefSeq" id="WP_099519648.1">
    <property type="nucleotide sequence ID" value="NZ_CP016808.1"/>
</dbReference>
<sequence>MRRFRYYIAGLILALLYIVAAELIWLPAPLKLAASGLLWIDMINWLLYALAFIPLLWLVGGCRGIVERVNRSGGFARVATIRFERLLAVVQYGIALLGVSAIGCIAIFPQRLVLSLPLIGGMLLIVCIEMVWSELLARRSMEKRRGRWPKTFIWMLGSGLAAAFVLVYPTNYIVTYPGLTMNMNRYAHVEGGAAGGSISGVLVFDRPAVPADWLYSLVLPEYSFERKPENEPSLSESYTLVSTMKTDANSVAAAIAEGKAGIGNGVTTTGVRIIGMTKDSIAQGALAPGDLIVSLNGKGVASVTELTSIMADPAFVVPGEAVQVGVQRGTLAEKLTLEVKTAAAAATDQLPVRAVFGISVQNELKLDAPRPVSYYSYIAHIGGPSHGAMLTLALLDQLTPGGVTHGLQVAGTGTIEPDGSVGLVGGVPQKAYAVSRTDADVFFVPAELEQEAKSAAPELLVVPVRTIDDILLWLQTHGKS</sequence>
<organism evidence="3">
    <name type="scientific">Paenibacillus sp. BIHB 4019</name>
    <dbReference type="NCBI Taxonomy" id="1870819"/>
    <lineage>
        <taxon>Bacteria</taxon>
        <taxon>Bacillati</taxon>
        <taxon>Bacillota</taxon>
        <taxon>Bacilli</taxon>
        <taxon>Bacillales</taxon>
        <taxon>Paenibacillaceae</taxon>
        <taxon>Paenibacillus</taxon>
    </lineage>
</organism>
<dbReference type="PROSITE" id="PS50106">
    <property type="entry name" value="PDZ"/>
    <property type="match status" value="1"/>
</dbReference>
<name>A0A1B2DLC7_9BACL</name>
<dbReference type="SUPFAM" id="SSF50156">
    <property type="entry name" value="PDZ domain-like"/>
    <property type="match status" value="1"/>
</dbReference>
<dbReference type="InterPro" id="IPR036034">
    <property type="entry name" value="PDZ_sf"/>
</dbReference>
<dbReference type="InterPro" id="IPR020568">
    <property type="entry name" value="Ribosomal_Su5_D2-typ_SF"/>
</dbReference>
<gene>
    <name evidence="3" type="ORF">BBD42_20075</name>
</gene>
<dbReference type="GO" id="GO:0006508">
    <property type="term" value="P:proteolysis"/>
    <property type="evidence" value="ECO:0007669"/>
    <property type="project" value="InterPro"/>
</dbReference>
<dbReference type="EMBL" id="CP016808">
    <property type="protein sequence ID" value="ANY68513.1"/>
    <property type="molecule type" value="Genomic_DNA"/>
</dbReference>
<evidence type="ECO:0000259" key="2">
    <source>
        <dbReference type="PROSITE" id="PS50106"/>
    </source>
</evidence>
<dbReference type="Gene3D" id="3.30.230.10">
    <property type="match status" value="1"/>
</dbReference>
<keyword evidence="1" id="KW-0812">Transmembrane</keyword>
<dbReference type="InterPro" id="IPR008269">
    <property type="entry name" value="Lon_proteolytic"/>
</dbReference>
<reference evidence="3" key="1">
    <citation type="submission" date="2016-08" db="EMBL/GenBank/DDBJ databases">
        <title>Complete Genome Seqeunce of Paenibacillus sp. BIHB 4019 from tea rhizoplane.</title>
        <authorList>
            <person name="Thakur R."/>
            <person name="Swarnkar M.K."/>
            <person name="Gulati A."/>
        </authorList>
    </citation>
    <scope>NUCLEOTIDE SEQUENCE [LARGE SCALE GENOMIC DNA]</scope>
    <source>
        <strain evidence="3">BIHB4019</strain>
    </source>
</reference>
<dbReference type="GO" id="GO:0004176">
    <property type="term" value="F:ATP-dependent peptidase activity"/>
    <property type="evidence" value="ECO:0007669"/>
    <property type="project" value="InterPro"/>
</dbReference>
<dbReference type="GO" id="GO:0004252">
    <property type="term" value="F:serine-type endopeptidase activity"/>
    <property type="evidence" value="ECO:0007669"/>
    <property type="project" value="InterPro"/>
</dbReference>
<protein>
    <recommendedName>
        <fullName evidence="2">PDZ domain-containing protein</fullName>
    </recommendedName>
</protein>
<dbReference type="InterPro" id="IPR014721">
    <property type="entry name" value="Ribsml_uS5_D2-typ_fold_subgr"/>
</dbReference>
<keyword evidence="1" id="KW-1133">Transmembrane helix</keyword>